<reference evidence="3 4" key="1">
    <citation type="submission" date="2022-04" db="EMBL/GenBank/DDBJ databases">
        <title>Streptomyces sp. nov. LCR6-01 isolated from Lichen of Dirinaria sp.</title>
        <authorList>
            <person name="Kanchanasin P."/>
            <person name="Tanasupawat S."/>
            <person name="Phongsopitanun W."/>
        </authorList>
    </citation>
    <scope>NUCLEOTIDE SEQUENCE [LARGE SCALE GENOMIC DNA]</scope>
    <source>
        <strain evidence="3 4">LCR6-01</strain>
    </source>
</reference>
<feature type="transmembrane region" description="Helical" evidence="2">
    <location>
        <begin position="20"/>
        <end position="39"/>
    </location>
</feature>
<dbReference type="Proteomes" id="UP001522868">
    <property type="component" value="Unassembled WGS sequence"/>
</dbReference>
<feature type="compositionally biased region" description="Basic and acidic residues" evidence="1">
    <location>
        <begin position="69"/>
        <end position="86"/>
    </location>
</feature>
<keyword evidence="4" id="KW-1185">Reference proteome</keyword>
<feature type="compositionally biased region" description="Basic and acidic residues" evidence="1">
    <location>
        <begin position="45"/>
        <end position="62"/>
    </location>
</feature>
<dbReference type="RefSeq" id="WP_248633321.1">
    <property type="nucleotide sequence ID" value="NZ_JALPTH010000008.1"/>
</dbReference>
<dbReference type="EMBL" id="JALPTH010000008">
    <property type="protein sequence ID" value="MCK8677908.1"/>
    <property type="molecule type" value="Genomic_DNA"/>
</dbReference>
<gene>
    <name evidence="3" type="ORF">M1O15_10975</name>
</gene>
<evidence type="ECO:0000313" key="3">
    <source>
        <dbReference type="EMBL" id="MCK8677908.1"/>
    </source>
</evidence>
<accession>A0ABT0I9A6</accession>
<proteinExistence type="predicted"/>
<feature type="compositionally biased region" description="Polar residues" evidence="1">
    <location>
        <begin position="91"/>
        <end position="102"/>
    </location>
</feature>
<comment type="caution">
    <text evidence="3">The sequence shown here is derived from an EMBL/GenBank/DDBJ whole genome shotgun (WGS) entry which is preliminary data.</text>
</comment>
<organism evidence="3 4">
    <name type="scientific">Streptomyces lichenis</name>
    <dbReference type="NCBI Taxonomy" id="2306967"/>
    <lineage>
        <taxon>Bacteria</taxon>
        <taxon>Bacillati</taxon>
        <taxon>Actinomycetota</taxon>
        <taxon>Actinomycetes</taxon>
        <taxon>Kitasatosporales</taxon>
        <taxon>Streptomycetaceae</taxon>
        <taxon>Streptomyces</taxon>
    </lineage>
</organism>
<dbReference type="InterPro" id="IPR045513">
    <property type="entry name" value="DUF6479"/>
</dbReference>
<evidence type="ECO:0000256" key="2">
    <source>
        <dbReference type="SAM" id="Phobius"/>
    </source>
</evidence>
<name>A0ABT0I9A6_9ACTN</name>
<evidence type="ECO:0000313" key="4">
    <source>
        <dbReference type="Proteomes" id="UP001522868"/>
    </source>
</evidence>
<sequence length="125" mass="13487">MDSLTVFAAEYALRDHLVGIGPLVAGILLVGFLVGGFLVGRRIRQRESPAPRPDEQPHRPDDAGLPGEAEGHRRPAELEEREDRLMPYEVKNQNTEADSSPVSEHDAKWRGSHSGSWGAGGPGAG</sequence>
<feature type="region of interest" description="Disordered" evidence="1">
    <location>
        <begin position="45"/>
        <end position="125"/>
    </location>
</feature>
<keyword evidence="2" id="KW-1133">Transmembrane helix</keyword>
<dbReference type="Pfam" id="PF20087">
    <property type="entry name" value="DUF6479"/>
    <property type="match status" value="1"/>
</dbReference>
<keyword evidence="2" id="KW-0812">Transmembrane</keyword>
<protein>
    <submittedName>
        <fullName evidence="3">DUF6479 family protein</fullName>
    </submittedName>
</protein>
<evidence type="ECO:0000256" key="1">
    <source>
        <dbReference type="SAM" id="MobiDB-lite"/>
    </source>
</evidence>
<keyword evidence="2" id="KW-0472">Membrane</keyword>